<evidence type="ECO:0000313" key="2">
    <source>
        <dbReference type="EMBL" id="KAJ9685055.1"/>
    </source>
</evidence>
<gene>
    <name evidence="2" type="ORF">PVL29_017186</name>
</gene>
<dbReference type="EMBL" id="JARBHA010000013">
    <property type="protein sequence ID" value="KAJ9685055.1"/>
    <property type="molecule type" value="Genomic_DNA"/>
</dbReference>
<dbReference type="Pfam" id="PF03372">
    <property type="entry name" value="Exo_endo_phos"/>
    <property type="match status" value="1"/>
</dbReference>
<dbReference type="InterPro" id="IPR005135">
    <property type="entry name" value="Endo/exonuclease/phosphatase"/>
</dbReference>
<sequence length="1422" mass="163862">MKLRLLSWNVRGANESSKRKVIKAMIRSQKVDLFCLQETKIQAMAEGVVRSLGTGRFLDWVTLDAHGSAGGILVCWDKRSLELLEMEVGLFSISCRLKNVDDGLVWIFTGVYGPFSRQDREMFWEELGAVRGIWHDPWCLGGDFNVTLSLRERSSQGRISGAMRRFAQVIDELELIDLPLQGGVFSWSGGRNNQSWARLDRFLVSQNWLDHFGGVVQCRLPRPTSDHFPILLKGGGLRRGPSPFRFENMWLKVEGFKDLIQGWWLGVGGRGKASFRLAFKLKELKQKIKAWNREVFGRVEVNKNLALQQVDFWDRVENDRSLSERETELKKEAKDSYKKWILLKETHWRQMSRELWLKEGDKNTGFFHRMANAHRRSNTLDRIKIDGVWKTEEQEVREGIVNAFQLLLSEEPGWRADIEGLHVNCLNSSEAAGLELPFSEDEVHLALKDLNGDKAPGPDGFTVAFWQQCWDLVKEEIMDLFKEFYEQRSFAKSLNTTFLILIPKKGGAEDLGDFRPISLVGGLYKLLAKVLANRLKKVLDKVVSEDQNAFVRGRQILDASLIANEVIDYWHKRKVKGLICKLDIEKAYDSINWSFLMKVLQKMGFGSRWREWIWWCISTAKFSVLVNGVPAGFFSNSKGLRQGDPLSPYLFVLGMEVLSALIRRAAAGGFFAGCRLQGRGGAELNVSHLLFADDTVIFCEAKTEYLASLNWILAWFEAASGLRINLAKSVLIPVGEIDNIEEMAVELGCKVGSLPSIYLGLPLGAHHKASSMWDRVEERMRKKLACWKRQYISKGGRLTLIKSTLASSPIYQLSLFRMPKLVAKRLEKIQRDFLWGGGSLEKKIHLINWEVVCTQKAKGGLGIRKIETLNKALLGKWIWRFASDRDILWKKVIGTKYGKEGFGWRTKGTRETYGVGVWKEILKEANWCWDYLMFKVGKGTRVSIPMETLASVLGCKIGSLPTTYLGLPLGAPYKSTRVWDTVEERFRKRFSLWKRQYLSKGGRLTLLKSTLSSFPTYFLSLFVIPKRVCARLEKIQRDFLWGGGALENKSHLVSWKVICAAKKDGGLGIRNLAIFNKALLGKWLWRFANENDSLWKQIISSKYELQDGGWCSKGVRDRYGVGVWKAIRNGWENFRSHSRFIVGDGTRVKFWKDLWCENHSLKEAFPTLFNLSVNKESWVDEAWEEDEVGGSWGPRFNRHLNDWEVGETESLLGKLLPMTIRRGVDDSLQWKENKNGTFLVKSFYSSLSRGIKPPFPARIIWTPWVPIRASFFGWEAAWSRLLTTDRLKRFGWSIPNRCFLCKNEKETTDHLLLFCEKVRMLWLLIFSLFGVQWVMHSSMKRNLLGWHGSFVGKKREKAWRAVPLCLMWTIWKERNRRAFDDIERNDQDIKSIFLYTFVNWARVYIKEHILSLIDFVDWLATK</sequence>
<feature type="domain" description="Reverse transcriptase" evidence="1">
    <location>
        <begin position="483"/>
        <end position="763"/>
    </location>
</feature>
<dbReference type="PROSITE" id="PS50878">
    <property type="entry name" value="RT_POL"/>
    <property type="match status" value="1"/>
</dbReference>
<dbReference type="InterPro" id="IPR026960">
    <property type="entry name" value="RVT-Znf"/>
</dbReference>
<accession>A0AA38ZA49</accession>
<dbReference type="PANTHER" id="PTHR33116:SF78">
    <property type="entry name" value="OS12G0587133 PROTEIN"/>
    <property type="match status" value="1"/>
</dbReference>
<evidence type="ECO:0000259" key="1">
    <source>
        <dbReference type="PROSITE" id="PS50878"/>
    </source>
</evidence>
<dbReference type="Pfam" id="PF13966">
    <property type="entry name" value="zf-RVT"/>
    <property type="match status" value="1"/>
</dbReference>
<dbReference type="SUPFAM" id="SSF56672">
    <property type="entry name" value="DNA/RNA polymerases"/>
    <property type="match status" value="1"/>
</dbReference>
<dbReference type="Pfam" id="PF00078">
    <property type="entry name" value="RVT_1"/>
    <property type="match status" value="1"/>
</dbReference>
<dbReference type="GO" id="GO:0003824">
    <property type="term" value="F:catalytic activity"/>
    <property type="evidence" value="ECO:0007669"/>
    <property type="project" value="InterPro"/>
</dbReference>
<keyword evidence="3" id="KW-1185">Reference proteome</keyword>
<dbReference type="InterPro" id="IPR043502">
    <property type="entry name" value="DNA/RNA_pol_sf"/>
</dbReference>
<reference evidence="2 3" key="1">
    <citation type="journal article" date="2023" name="BMC Biotechnol.">
        <title>Vitis rotundifolia cv Carlos genome sequencing.</title>
        <authorList>
            <person name="Huff M."/>
            <person name="Hulse-Kemp A."/>
            <person name="Scheffler B."/>
            <person name="Youngblood R."/>
            <person name="Simpson S."/>
            <person name="Babiker E."/>
            <person name="Staton M."/>
        </authorList>
    </citation>
    <scope>NUCLEOTIDE SEQUENCE [LARGE SCALE GENOMIC DNA]</scope>
    <source>
        <tissue evidence="2">Leaf</tissue>
    </source>
</reference>
<protein>
    <recommendedName>
        <fullName evidence="1">Reverse transcriptase domain-containing protein</fullName>
    </recommendedName>
</protein>
<dbReference type="SUPFAM" id="SSF56219">
    <property type="entry name" value="DNase I-like"/>
    <property type="match status" value="1"/>
</dbReference>
<dbReference type="PANTHER" id="PTHR33116">
    <property type="entry name" value="REVERSE TRANSCRIPTASE ZINC-BINDING DOMAIN-CONTAINING PROTEIN-RELATED-RELATED"/>
    <property type="match status" value="1"/>
</dbReference>
<dbReference type="InterPro" id="IPR000477">
    <property type="entry name" value="RT_dom"/>
</dbReference>
<dbReference type="CDD" id="cd01650">
    <property type="entry name" value="RT_nLTR_like"/>
    <property type="match status" value="1"/>
</dbReference>
<name>A0AA38ZA49_VITRO</name>
<dbReference type="InterPro" id="IPR036691">
    <property type="entry name" value="Endo/exonu/phosph_ase_sf"/>
</dbReference>
<proteinExistence type="predicted"/>
<evidence type="ECO:0000313" key="3">
    <source>
        <dbReference type="Proteomes" id="UP001168098"/>
    </source>
</evidence>
<dbReference type="Gene3D" id="3.60.10.10">
    <property type="entry name" value="Endonuclease/exonuclease/phosphatase"/>
    <property type="match status" value="1"/>
</dbReference>
<comment type="caution">
    <text evidence="2">The sequence shown here is derived from an EMBL/GenBank/DDBJ whole genome shotgun (WGS) entry which is preliminary data.</text>
</comment>
<dbReference type="Proteomes" id="UP001168098">
    <property type="component" value="Unassembled WGS sequence"/>
</dbReference>
<organism evidence="2 3">
    <name type="scientific">Vitis rotundifolia</name>
    <name type="common">Muscadine grape</name>
    <dbReference type="NCBI Taxonomy" id="103349"/>
    <lineage>
        <taxon>Eukaryota</taxon>
        <taxon>Viridiplantae</taxon>
        <taxon>Streptophyta</taxon>
        <taxon>Embryophyta</taxon>
        <taxon>Tracheophyta</taxon>
        <taxon>Spermatophyta</taxon>
        <taxon>Magnoliopsida</taxon>
        <taxon>eudicotyledons</taxon>
        <taxon>Gunneridae</taxon>
        <taxon>Pentapetalae</taxon>
        <taxon>rosids</taxon>
        <taxon>Vitales</taxon>
        <taxon>Vitaceae</taxon>
        <taxon>Viteae</taxon>
        <taxon>Vitis</taxon>
    </lineage>
</organism>